<evidence type="ECO:0000256" key="3">
    <source>
        <dbReference type="ARBA" id="ARBA00022598"/>
    </source>
</evidence>
<comment type="subunit">
    <text evidence="13">Probably a dodecamer composed of six biotin-containing alpha subunits (MCCC1) and six beta (MCCC2) subunits. Interacts (via the biotin carboxylation domain) with SIRT4.</text>
</comment>
<dbReference type="FunFam" id="3.30.470.20:FF:000028">
    <property type="entry name" value="Methylcrotonoyl-CoA carboxylase subunit alpha, mitochondrial"/>
    <property type="match status" value="1"/>
</dbReference>
<dbReference type="SMART" id="SM00878">
    <property type="entry name" value="Biotin_carb_C"/>
    <property type="match status" value="1"/>
</dbReference>
<dbReference type="Gene3D" id="3.40.50.20">
    <property type="match status" value="1"/>
</dbReference>
<evidence type="ECO:0000256" key="9">
    <source>
        <dbReference type="ARBA" id="ARBA00025711"/>
    </source>
</evidence>
<comment type="catalytic activity">
    <reaction evidence="11">
        <text>3-methylbut-2-enoyl-CoA + hydrogencarbonate + ATP = 3-methyl-(2E)-glutaconyl-CoA + ADP + phosphate + H(+)</text>
        <dbReference type="Rhea" id="RHEA:13589"/>
        <dbReference type="ChEBI" id="CHEBI:15378"/>
        <dbReference type="ChEBI" id="CHEBI:17544"/>
        <dbReference type="ChEBI" id="CHEBI:30616"/>
        <dbReference type="ChEBI" id="CHEBI:43474"/>
        <dbReference type="ChEBI" id="CHEBI:57344"/>
        <dbReference type="ChEBI" id="CHEBI:57346"/>
        <dbReference type="ChEBI" id="CHEBI:456216"/>
        <dbReference type="EC" id="6.4.1.4"/>
    </reaction>
</comment>
<keyword evidence="23" id="KW-1185">Reference proteome</keyword>
<dbReference type="FunFam" id="3.30.1490.20:FF:000003">
    <property type="entry name" value="acetyl-CoA carboxylase isoform X1"/>
    <property type="match status" value="1"/>
</dbReference>
<reference evidence="23" key="1">
    <citation type="journal article" date="2002" name="Science">
        <title>The draft genome of Ciona intestinalis: insights into chordate and vertebrate origins.</title>
        <authorList>
            <person name="Dehal P."/>
            <person name="Satou Y."/>
            <person name="Campbell R.K."/>
            <person name="Chapman J."/>
            <person name="Degnan B."/>
            <person name="De Tomaso A."/>
            <person name="Davidson B."/>
            <person name="Di Gregorio A."/>
            <person name="Gelpke M."/>
            <person name="Goodstein D.M."/>
            <person name="Harafuji N."/>
            <person name="Hastings K.E."/>
            <person name="Ho I."/>
            <person name="Hotta K."/>
            <person name="Huang W."/>
            <person name="Kawashima T."/>
            <person name="Lemaire P."/>
            <person name="Martinez D."/>
            <person name="Meinertzhagen I.A."/>
            <person name="Necula S."/>
            <person name="Nonaka M."/>
            <person name="Putnam N."/>
            <person name="Rash S."/>
            <person name="Saiga H."/>
            <person name="Satake M."/>
            <person name="Terry A."/>
            <person name="Yamada L."/>
            <person name="Wang H.G."/>
            <person name="Awazu S."/>
            <person name="Azumi K."/>
            <person name="Boore J."/>
            <person name="Branno M."/>
            <person name="Chin-Bow S."/>
            <person name="DeSantis R."/>
            <person name="Doyle S."/>
            <person name="Francino P."/>
            <person name="Keys D.N."/>
            <person name="Haga S."/>
            <person name="Hayashi H."/>
            <person name="Hino K."/>
            <person name="Imai K.S."/>
            <person name="Inaba K."/>
            <person name="Kano S."/>
            <person name="Kobayashi K."/>
            <person name="Kobayashi M."/>
            <person name="Lee B.I."/>
            <person name="Makabe K.W."/>
            <person name="Manohar C."/>
            <person name="Matassi G."/>
            <person name="Medina M."/>
            <person name="Mochizuki Y."/>
            <person name="Mount S."/>
            <person name="Morishita T."/>
            <person name="Miura S."/>
            <person name="Nakayama A."/>
            <person name="Nishizaka S."/>
            <person name="Nomoto H."/>
            <person name="Ohta F."/>
            <person name="Oishi K."/>
            <person name="Rigoutsos I."/>
            <person name="Sano M."/>
            <person name="Sasaki A."/>
            <person name="Sasakura Y."/>
            <person name="Shoguchi E."/>
            <person name="Shin-i T."/>
            <person name="Spagnuolo A."/>
            <person name="Stainier D."/>
            <person name="Suzuki M.M."/>
            <person name="Tassy O."/>
            <person name="Takatori N."/>
            <person name="Tokuoka M."/>
            <person name="Yagi K."/>
            <person name="Yoshizaki F."/>
            <person name="Wada S."/>
            <person name="Zhang C."/>
            <person name="Hyatt P.D."/>
            <person name="Larimer F."/>
            <person name="Detter C."/>
            <person name="Doggett N."/>
            <person name="Glavina T."/>
            <person name="Hawkins T."/>
            <person name="Richardson P."/>
            <person name="Lucas S."/>
            <person name="Kohara Y."/>
            <person name="Levine M."/>
            <person name="Satoh N."/>
            <person name="Rokhsar D.S."/>
        </authorList>
    </citation>
    <scope>NUCLEOTIDE SEQUENCE [LARGE SCALE GENOMIC DNA]</scope>
</reference>
<evidence type="ECO:0000313" key="22">
    <source>
        <dbReference type="Ensembl" id="ENSCINP00000007911.3"/>
    </source>
</evidence>
<dbReference type="Ensembl" id="ENSCINT00000007911.3">
    <property type="protein sequence ID" value="ENSCINP00000007911.3"/>
    <property type="gene ID" value="ENSCING00000019260.1"/>
</dbReference>
<dbReference type="InterPro" id="IPR011054">
    <property type="entry name" value="Rudment_hybrid_motif"/>
</dbReference>
<accession>F6YR02</accession>
<reference evidence="22" key="3">
    <citation type="submission" date="2025-08" db="UniProtKB">
        <authorList>
            <consortium name="Ensembl"/>
        </authorList>
    </citation>
    <scope>IDENTIFICATION</scope>
</reference>
<dbReference type="FunFam" id="2.40.50.100:FF:000003">
    <property type="entry name" value="Acetyl-CoA carboxylase biotin carboxyl carrier protein"/>
    <property type="match status" value="1"/>
</dbReference>
<keyword evidence="4 18" id="KW-0547">Nucleotide-binding</keyword>
<comment type="subcellular location">
    <subcellularLocation>
        <location evidence="2">Mitochondrion matrix</location>
    </subcellularLocation>
</comment>
<comment type="cofactor">
    <cofactor evidence="1">
        <name>biotin</name>
        <dbReference type="ChEBI" id="CHEBI:57586"/>
    </cofactor>
</comment>
<feature type="domain" description="Biotin carboxylation" evidence="21">
    <location>
        <begin position="49"/>
        <end position="494"/>
    </location>
</feature>
<dbReference type="STRING" id="7719.ENSCINP00000007911"/>
<dbReference type="GO" id="GO:0005524">
    <property type="term" value="F:ATP binding"/>
    <property type="evidence" value="ECO:0007669"/>
    <property type="project" value="UniProtKB-UniRule"/>
</dbReference>
<dbReference type="OMA" id="IYYDPML"/>
<dbReference type="GO" id="GO:0004485">
    <property type="term" value="F:methylcrotonoyl-CoA carboxylase activity"/>
    <property type="evidence" value="ECO:0007669"/>
    <property type="project" value="UniProtKB-EC"/>
</dbReference>
<dbReference type="InterPro" id="IPR001882">
    <property type="entry name" value="Biotin_BS"/>
</dbReference>
<evidence type="ECO:0000256" key="4">
    <source>
        <dbReference type="ARBA" id="ARBA00022741"/>
    </source>
</evidence>
<dbReference type="FunCoup" id="F6YR02">
    <property type="interactions" value="522"/>
</dbReference>
<dbReference type="SUPFAM" id="SSF52440">
    <property type="entry name" value="PreATP-grasp domain"/>
    <property type="match status" value="1"/>
</dbReference>
<dbReference type="InterPro" id="IPR005481">
    <property type="entry name" value="BC-like_N"/>
</dbReference>
<dbReference type="GO" id="GO:0005739">
    <property type="term" value="C:mitochondrion"/>
    <property type="evidence" value="ECO:0000318"/>
    <property type="project" value="GO_Central"/>
</dbReference>
<dbReference type="GeneTree" id="ENSGT00940000156941"/>
<protein>
    <recommendedName>
        <fullName evidence="14">Methylcrotonoyl-CoA carboxylase subunit alpha, mitochondrial</fullName>
        <ecNumber evidence="10">6.4.1.4</ecNumber>
    </recommendedName>
    <alternativeName>
        <fullName evidence="15">3-methylcrotonyl-CoA carboxylase 1</fullName>
    </alternativeName>
    <alternativeName>
        <fullName evidence="16">3-methylcrotonyl-CoA carboxylase biotin-containing subunit</fullName>
    </alternativeName>
    <alternativeName>
        <fullName evidence="17">3-methylcrotonyl-CoA:carbon dioxide ligase subunit alpha</fullName>
    </alternativeName>
</protein>
<evidence type="ECO:0000259" key="21">
    <source>
        <dbReference type="PROSITE" id="PS50979"/>
    </source>
</evidence>
<dbReference type="PANTHER" id="PTHR18866">
    <property type="entry name" value="CARBOXYLASE:PYRUVATE/ACETYL-COA/PROPIONYL-COA CARBOXYLASE"/>
    <property type="match status" value="1"/>
</dbReference>
<dbReference type="PROSITE" id="PS00867">
    <property type="entry name" value="CPSASE_2"/>
    <property type="match status" value="1"/>
</dbReference>
<dbReference type="CDD" id="cd06850">
    <property type="entry name" value="biotinyl_domain"/>
    <property type="match status" value="1"/>
</dbReference>
<dbReference type="PROSITE" id="PS50968">
    <property type="entry name" value="BIOTINYL_LIPOYL"/>
    <property type="match status" value="1"/>
</dbReference>
<dbReference type="InterPro" id="IPR005482">
    <property type="entry name" value="Biotin_COase_C"/>
</dbReference>
<dbReference type="InParanoid" id="F6YR02"/>
<dbReference type="Gene3D" id="3.30.1490.20">
    <property type="entry name" value="ATP-grasp fold, A domain"/>
    <property type="match status" value="1"/>
</dbReference>
<dbReference type="PROSITE" id="PS00188">
    <property type="entry name" value="BIOTIN"/>
    <property type="match status" value="1"/>
</dbReference>
<keyword evidence="7" id="KW-0496">Mitochondrion</keyword>
<dbReference type="EC" id="6.4.1.4" evidence="10"/>
<dbReference type="Gene3D" id="2.40.50.100">
    <property type="match status" value="1"/>
</dbReference>
<evidence type="ECO:0000256" key="5">
    <source>
        <dbReference type="ARBA" id="ARBA00022840"/>
    </source>
</evidence>
<dbReference type="Pfam" id="PF02786">
    <property type="entry name" value="CPSase_L_D2"/>
    <property type="match status" value="1"/>
</dbReference>
<evidence type="ECO:0000259" key="19">
    <source>
        <dbReference type="PROSITE" id="PS50968"/>
    </source>
</evidence>
<evidence type="ECO:0000256" key="13">
    <source>
        <dbReference type="ARBA" id="ARBA00065291"/>
    </source>
</evidence>
<dbReference type="SUPFAM" id="SSF51246">
    <property type="entry name" value="Rudiment single hybrid motif"/>
    <property type="match status" value="1"/>
</dbReference>
<keyword evidence="5 18" id="KW-0067">ATP-binding</keyword>
<dbReference type="InterPro" id="IPR005479">
    <property type="entry name" value="CPAse_ATP-bd"/>
</dbReference>
<dbReference type="Pfam" id="PF00289">
    <property type="entry name" value="Biotin_carb_N"/>
    <property type="match status" value="1"/>
</dbReference>
<dbReference type="InterPro" id="IPR011761">
    <property type="entry name" value="ATP-grasp"/>
</dbReference>
<dbReference type="GO" id="GO:0005759">
    <property type="term" value="C:mitochondrial matrix"/>
    <property type="evidence" value="ECO:0007669"/>
    <property type="project" value="UniProtKB-SubCell"/>
</dbReference>
<dbReference type="Gene3D" id="3.30.700.40">
    <property type="match status" value="1"/>
</dbReference>
<keyword evidence="6" id="KW-0809">Transit peptide</keyword>
<evidence type="ECO:0000313" key="23">
    <source>
        <dbReference type="Proteomes" id="UP000008144"/>
    </source>
</evidence>
<evidence type="ECO:0000256" key="7">
    <source>
        <dbReference type="ARBA" id="ARBA00023128"/>
    </source>
</evidence>
<evidence type="ECO:0000259" key="20">
    <source>
        <dbReference type="PROSITE" id="PS50975"/>
    </source>
</evidence>
<evidence type="ECO:0000256" key="15">
    <source>
        <dbReference type="ARBA" id="ARBA00076115"/>
    </source>
</evidence>
<dbReference type="SUPFAM" id="SSF56059">
    <property type="entry name" value="Glutathione synthetase ATP-binding domain-like"/>
    <property type="match status" value="1"/>
</dbReference>
<dbReference type="Pfam" id="PF00364">
    <property type="entry name" value="Biotin_lipoyl"/>
    <property type="match status" value="1"/>
</dbReference>
<evidence type="ECO:0000256" key="17">
    <source>
        <dbReference type="ARBA" id="ARBA00082627"/>
    </source>
</evidence>
<evidence type="ECO:0000256" key="10">
    <source>
        <dbReference type="ARBA" id="ARBA00026116"/>
    </source>
</evidence>
<sequence>MLQITRTAIFSRFRWRRVRNSAECVNFVPNYRRYSSHPVEINENVKETQISKLLIANRGEIACRVMKTAKNMGISTVAVYSEVDRSQMHVQMADEAFCIGDEQGYLGMDGILNVAKDSGAEAIHPGYGFLSENAEFAELCSSNGVIFVGPPPSAIRDMGIKSTSKRIMSAANVPIIEGYHGEEQSDSRLLEEAHGIGFPVMIKAVRGGGGKGMRIATSRDVFLEQLSSARSEAIKSFGDDVMLVEKYVDRPRHVEVQVFGDHHGNAVHLFERDCSVQRRHQKVIEESPAPGISLRTRTNLGEAAVRAARAVGYVGAGTVEFVMDPQQNFYFMEMNTRLQVEHPVTEMVTGTDLVEWQLLVAQGHPIPSTQQEIFDRTRGHAFEARIYAEDPDDDFMPRAGPLIHLSAPKVTPNTRVETGVRQGDVVSHYYDPMIAKLVVWGKDRGSALRGLVRGLGEYSVVGLDTNIKFLQRLALHPSFKAGDVHTGFIEQHNEALFPDKPTEISPHAACRAALGYLLLEETPNTQDPFVDCSNFQVNIPSPRTIELTVGDCDVIVGITPLSDGKYSMNVNGDVTNENNDMIVSGSLTKDIMTSSMNLKTTIDDITTSEKMVFIPDSIHLYPTNGEESLKFSLPLPKYLSEFAASGVSGDPMAPMVGEIQKVLVTPGEEVAQGQPLVVMIAMKMEHTIRSPRDGVVESVHVAAKDNVARFDVLVKLVQAFNEQ</sequence>
<dbReference type="AlphaFoldDB" id="F6YR02"/>
<dbReference type="Proteomes" id="UP000008144">
    <property type="component" value="Chromosome 7"/>
</dbReference>
<dbReference type="PROSITE" id="PS50975">
    <property type="entry name" value="ATP_GRASP"/>
    <property type="match status" value="1"/>
</dbReference>
<dbReference type="PROSITE" id="PS50979">
    <property type="entry name" value="BC"/>
    <property type="match status" value="1"/>
</dbReference>
<keyword evidence="8" id="KW-0092">Biotin</keyword>
<dbReference type="InterPro" id="IPR011053">
    <property type="entry name" value="Single_hybrid_motif"/>
</dbReference>
<evidence type="ECO:0000256" key="12">
    <source>
        <dbReference type="ARBA" id="ARBA00055202"/>
    </source>
</evidence>
<dbReference type="InterPro" id="IPR013815">
    <property type="entry name" value="ATP_grasp_subdomain_1"/>
</dbReference>
<dbReference type="Gene3D" id="3.30.470.20">
    <property type="entry name" value="ATP-grasp fold, B domain"/>
    <property type="match status" value="1"/>
</dbReference>
<evidence type="ECO:0000256" key="8">
    <source>
        <dbReference type="ARBA" id="ARBA00023267"/>
    </source>
</evidence>
<dbReference type="Pfam" id="PF02785">
    <property type="entry name" value="Biotin_carb_C"/>
    <property type="match status" value="1"/>
</dbReference>
<evidence type="ECO:0000256" key="18">
    <source>
        <dbReference type="PROSITE-ProRule" id="PRU00409"/>
    </source>
</evidence>
<dbReference type="FunFam" id="3.40.50.20:FF:000010">
    <property type="entry name" value="Propionyl-CoA carboxylase subunit alpha"/>
    <property type="match status" value="1"/>
</dbReference>
<name>F6YR02_CIOIN</name>
<feature type="domain" description="Lipoyl-binding" evidence="19">
    <location>
        <begin position="642"/>
        <end position="717"/>
    </location>
</feature>
<dbReference type="EMBL" id="EAAA01002538">
    <property type="status" value="NOT_ANNOTATED_CDS"/>
    <property type="molecule type" value="Genomic_DNA"/>
</dbReference>
<evidence type="ECO:0000256" key="6">
    <source>
        <dbReference type="ARBA" id="ARBA00022946"/>
    </source>
</evidence>
<evidence type="ECO:0000256" key="16">
    <source>
        <dbReference type="ARBA" id="ARBA00076418"/>
    </source>
</evidence>
<comment type="pathway">
    <text evidence="9">Amino-acid degradation; L-leucine degradation; (S)-3-hydroxy-3-methylglutaryl-CoA from 3-isovaleryl-CoA: step 2/3.</text>
</comment>
<keyword evidence="3" id="KW-0436">Ligase</keyword>
<feature type="domain" description="ATP-grasp" evidence="20">
    <location>
        <begin position="165"/>
        <end position="362"/>
    </location>
</feature>
<dbReference type="GO" id="GO:0046872">
    <property type="term" value="F:metal ion binding"/>
    <property type="evidence" value="ECO:0007669"/>
    <property type="project" value="InterPro"/>
</dbReference>
<evidence type="ECO:0000256" key="11">
    <source>
        <dbReference type="ARBA" id="ARBA00052347"/>
    </source>
</evidence>
<dbReference type="InterPro" id="IPR016185">
    <property type="entry name" value="PreATP-grasp_dom_sf"/>
</dbReference>
<proteinExistence type="predicted"/>
<reference evidence="22" key="4">
    <citation type="submission" date="2025-09" db="UniProtKB">
        <authorList>
            <consortium name="Ensembl"/>
        </authorList>
    </citation>
    <scope>IDENTIFICATION</scope>
</reference>
<evidence type="ECO:0000256" key="2">
    <source>
        <dbReference type="ARBA" id="ARBA00004305"/>
    </source>
</evidence>
<evidence type="ECO:0000256" key="1">
    <source>
        <dbReference type="ARBA" id="ARBA00001953"/>
    </source>
</evidence>
<dbReference type="InterPro" id="IPR011764">
    <property type="entry name" value="Biotin_carboxylation_dom"/>
</dbReference>
<dbReference type="HOGENOM" id="CLU_000395_3_1_1"/>
<dbReference type="SUPFAM" id="SSF51230">
    <property type="entry name" value="Single hybrid motif"/>
    <property type="match status" value="1"/>
</dbReference>
<reference evidence="22" key="2">
    <citation type="journal article" date="2008" name="Genome Biol.">
        <title>Improved genome assembly and evidence-based global gene model set for the chordate Ciona intestinalis: new insight into intron and operon populations.</title>
        <authorList>
            <person name="Satou Y."/>
            <person name="Mineta K."/>
            <person name="Ogasawara M."/>
            <person name="Sasakura Y."/>
            <person name="Shoguchi E."/>
            <person name="Ueno K."/>
            <person name="Yamada L."/>
            <person name="Matsumoto J."/>
            <person name="Wasserscheid J."/>
            <person name="Dewar K."/>
            <person name="Wiley G.B."/>
            <person name="Macmil S.L."/>
            <person name="Roe B.A."/>
            <person name="Zeller R.W."/>
            <person name="Hastings K.E."/>
            <person name="Lemaire P."/>
            <person name="Lindquist E."/>
            <person name="Endo T."/>
            <person name="Hotta K."/>
            <person name="Inaba K."/>
        </authorList>
    </citation>
    <scope>NUCLEOTIDE SEQUENCE [LARGE SCALE GENOMIC DNA]</scope>
    <source>
        <strain evidence="22">wild type</strain>
    </source>
</reference>
<dbReference type="InterPro" id="IPR000089">
    <property type="entry name" value="Biotin_lipoyl"/>
</dbReference>
<dbReference type="PANTHER" id="PTHR18866:SF33">
    <property type="entry name" value="METHYLCROTONOYL-COA CARBOXYLASE SUBUNIT ALPHA, MITOCHONDRIAL-RELATED"/>
    <property type="match status" value="1"/>
</dbReference>
<dbReference type="EMBL" id="EAAA01002537">
    <property type="status" value="NOT_ANNOTATED_CDS"/>
    <property type="molecule type" value="Genomic_DNA"/>
</dbReference>
<comment type="function">
    <text evidence="12">Biotin-attachment subunit of the 3-methylcrotonyl-CoA carboxylase, an enzyme that catalyzes the conversion of 3-methylcrotonyl-CoA to 3-methylglutaconyl-CoA, a critical step for leucine and isovaleric acid catabolism.</text>
</comment>
<organism evidence="22 23">
    <name type="scientific">Ciona intestinalis</name>
    <name type="common">Transparent sea squirt</name>
    <name type="synonym">Ascidia intestinalis</name>
    <dbReference type="NCBI Taxonomy" id="7719"/>
    <lineage>
        <taxon>Eukaryota</taxon>
        <taxon>Metazoa</taxon>
        <taxon>Chordata</taxon>
        <taxon>Tunicata</taxon>
        <taxon>Ascidiacea</taxon>
        <taxon>Phlebobranchia</taxon>
        <taxon>Cionidae</taxon>
        <taxon>Ciona</taxon>
    </lineage>
</organism>
<evidence type="ECO:0000256" key="14">
    <source>
        <dbReference type="ARBA" id="ARBA00070568"/>
    </source>
</evidence>
<dbReference type="InterPro" id="IPR050856">
    <property type="entry name" value="Biotin_carboxylase_complex"/>
</dbReference>